<evidence type="ECO:0000313" key="3">
    <source>
        <dbReference type="EMBL" id="KAL1521479.1"/>
    </source>
</evidence>
<feature type="compositionally biased region" description="Low complexity" evidence="2">
    <location>
        <begin position="621"/>
        <end position="631"/>
    </location>
</feature>
<evidence type="ECO:0000256" key="2">
    <source>
        <dbReference type="SAM" id="MobiDB-lite"/>
    </source>
</evidence>
<comment type="caution">
    <text evidence="3">The sequence shown here is derived from an EMBL/GenBank/DDBJ whole genome shotgun (WGS) entry which is preliminary data.</text>
</comment>
<feature type="region of interest" description="Disordered" evidence="2">
    <location>
        <begin position="574"/>
        <end position="594"/>
    </location>
</feature>
<accession>A0AB34JIV5</accession>
<proteinExistence type="predicted"/>
<feature type="compositionally biased region" description="Polar residues" evidence="2">
    <location>
        <begin position="637"/>
        <end position="651"/>
    </location>
</feature>
<dbReference type="Proteomes" id="UP001515480">
    <property type="component" value="Unassembled WGS sequence"/>
</dbReference>
<organism evidence="3 4">
    <name type="scientific">Prymnesium parvum</name>
    <name type="common">Toxic golden alga</name>
    <dbReference type="NCBI Taxonomy" id="97485"/>
    <lineage>
        <taxon>Eukaryota</taxon>
        <taxon>Haptista</taxon>
        <taxon>Haptophyta</taxon>
        <taxon>Prymnesiophyceae</taxon>
        <taxon>Prymnesiales</taxon>
        <taxon>Prymnesiaceae</taxon>
        <taxon>Prymnesium</taxon>
    </lineage>
</organism>
<feature type="coiled-coil region" evidence="1">
    <location>
        <begin position="49"/>
        <end position="86"/>
    </location>
</feature>
<evidence type="ECO:0000313" key="4">
    <source>
        <dbReference type="Proteomes" id="UP001515480"/>
    </source>
</evidence>
<feature type="region of interest" description="Disordered" evidence="2">
    <location>
        <begin position="483"/>
        <end position="510"/>
    </location>
</feature>
<protein>
    <recommendedName>
        <fullName evidence="5">Centrosomal protein of 70 kDa</fullName>
    </recommendedName>
</protein>
<dbReference type="EMBL" id="JBGBPQ010000007">
    <property type="protein sequence ID" value="KAL1521479.1"/>
    <property type="molecule type" value="Genomic_DNA"/>
</dbReference>
<feature type="region of interest" description="Disordered" evidence="2">
    <location>
        <begin position="415"/>
        <end position="464"/>
    </location>
</feature>
<evidence type="ECO:0000256" key="1">
    <source>
        <dbReference type="SAM" id="Coils"/>
    </source>
</evidence>
<keyword evidence="1" id="KW-0175">Coiled coil</keyword>
<evidence type="ECO:0008006" key="5">
    <source>
        <dbReference type="Google" id="ProtNLM"/>
    </source>
</evidence>
<feature type="region of interest" description="Disordered" evidence="2">
    <location>
        <begin position="611"/>
        <end position="672"/>
    </location>
</feature>
<keyword evidence="4" id="KW-1185">Reference proteome</keyword>
<feature type="compositionally biased region" description="Basic and acidic residues" evidence="2">
    <location>
        <begin position="437"/>
        <end position="457"/>
    </location>
</feature>
<name>A0AB34JIV5_PRYPA</name>
<dbReference type="AlphaFoldDB" id="A0AB34JIV5"/>
<feature type="compositionally biased region" description="Low complexity" evidence="2">
    <location>
        <begin position="574"/>
        <end position="591"/>
    </location>
</feature>
<gene>
    <name evidence="3" type="ORF">AB1Y20_021141</name>
</gene>
<sequence>MDILREHALKPDAKVKINKVEVLLNSVLGEVHKVGLKIKEVDERSVRTRAEVKAELDNVRRRVSDAEAADKLRAAMQQQLEALQRRASPADMYAVRKRLDDIEDALQLGAMTHAPRGEPPPAGSDELLAQRLSRVEESQRQAAGEAQQWANEISAQVRTSAMEQARLEQRCKLLEAERQASERGARQQAESGAALDALRLKVEACVEAVEAMRPQERCVSMCDCREVLEKLRASLRHEAEGAAERACARAEEVARRAAEGACAAAEARWEARLGALVAPLVDRRVEAGRAAAADEAAAKAEAVQELRTELAQARREMADVRTAARAKQADKATASSVREECLAEIAKLREEARSTSAAFTRETARVERAKAEALATAGEAMAEAKAAQEEAAQLRSELEGTREALESMQAKLEEVAAAATRHAERKSSWEAEELEDASPRGEEAHSGRSHATHERPPLRAAGSGRQLMLGSAKFDLVGDDGRVYRGASTGGTPRGQEEAPPRASASESLMALAHAQRHAWQLADCANGDAAEAAAAERMDAPLDGIDAHGQGLSAPGGPAAAVNYRASSVAGCSSGRSSSGSVSRPQSSVACGPKYGQRNATGCAVKDVYGRKSEKPMRPSSASASRRASSGGVKQVGSQVAATSEASPYSTPWGPGPSLRVRQRTSSSSTDQCCNFVECYAFS</sequence>
<reference evidence="3 4" key="1">
    <citation type="journal article" date="2024" name="Science">
        <title>Giant polyketide synthase enzymes in the biosynthesis of giant marine polyether toxins.</title>
        <authorList>
            <person name="Fallon T.R."/>
            <person name="Shende V.V."/>
            <person name="Wierzbicki I.H."/>
            <person name="Pendleton A.L."/>
            <person name="Watervoot N.F."/>
            <person name="Auber R.P."/>
            <person name="Gonzalez D.J."/>
            <person name="Wisecaver J.H."/>
            <person name="Moore B.S."/>
        </authorList>
    </citation>
    <scope>NUCLEOTIDE SEQUENCE [LARGE SCALE GENOMIC DNA]</scope>
    <source>
        <strain evidence="3 4">12B1</strain>
    </source>
</reference>